<reference evidence="3 4" key="1">
    <citation type="submission" date="2019-01" db="EMBL/GenBank/DDBJ databases">
        <title>Lacunisphaera sp. strain TWA-58.</title>
        <authorList>
            <person name="Chen W.-M."/>
        </authorList>
    </citation>
    <scope>NUCLEOTIDE SEQUENCE [LARGE SCALE GENOMIC DNA]</scope>
    <source>
        <strain evidence="3 4">TWA-58</strain>
    </source>
</reference>
<dbReference type="SMART" id="SM00710">
    <property type="entry name" value="PbH1"/>
    <property type="match status" value="7"/>
</dbReference>
<name>A0A4Q1C5E6_9BACT</name>
<gene>
    <name evidence="3" type="ORF">ESB00_18425</name>
</gene>
<dbReference type="AlphaFoldDB" id="A0A4Q1C5E6"/>
<dbReference type="EMBL" id="SDHX01000002">
    <property type="protein sequence ID" value="RXK53664.1"/>
    <property type="molecule type" value="Genomic_DNA"/>
</dbReference>
<evidence type="ECO:0000259" key="2">
    <source>
        <dbReference type="Pfam" id="PF13229"/>
    </source>
</evidence>
<sequence length="539" mass="57139">MNPPVPAAAERSSAPPEFDVRRYGAVGDGRTLDTAALNRAIAAASAAGGGTVFLPAGDYLSHSVRLQSRITLELRAGATLIAADPPPPGQPGGYDAPEDGPPNQFQDFGHSRFRNSLLWGENLEHVTLRGPGVIYGRGLSRGNGRIALPVGQVAPQPPGHLPDVLEADGAFAPFAGPLTPGPFGYPHAKDTLPAGVGNKAIGLRACRHVTVQDLTILHAGHFAILATACDNVTVDNVFIDTNRDGIDIDACCNVRISNCSVNSPWDDGICIKSSFGAGVLRPVENVTVTNCFVSGFTEGTLYDGTRERVIRHRGGPIGRIKLGTEASGGFRNIAITNCVFDFCRGLALEQVDGSFMEDIVVSNLTMREVMNAPIFIRLAGRLRAPGATQPGTATRIAISNVVATDVAPEHGLFIAGLPGHPVTDVRLSGIRLHSRGGGTAADAAREVPEMVRDYPEPMLFGPLPAWGLYVRHAERIQVRDVSLHLQRGDARPAVELDDVRAADFAGVRLPGQTSKDEWVLTGVTALRTRDCDGLPDSVR</sequence>
<organism evidence="3 4">
    <name type="scientific">Oleiharenicola lentus</name>
    <dbReference type="NCBI Taxonomy" id="2508720"/>
    <lineage>
        <taxon>Bacteria</taxon>
        <taxon>Pseudomonadati</taxon>
        <taxon>Verrucomicrobiota</taxon>
        <taxon>Opitutia</taxon>
        <taxon>Opitutales</taxon>
        <taxon>Opitutaceae</taxon>
        <taxon>Oleiharenicola</taxon>
    </lineage>
</organism>
<dbReference type="SUPFAM" id="SSF51126">
    <property type="entry name" value="Pectin lyase-like"/>
    <property type="match status" value="1"/>
</dbReference>
<keyword evidence="4" id="KW-1185">Reference proteome</keyword>
<evidence type="ECO:0000259" key="1">
    <source>
        <dbReference type="Pfam" id="PF12708"/>
    </source>
</evidence>
<feature type="domain" description="Right handed beta helix" evidence="2">
    <location>
        <begin position="200"/>
        <end position="358"/>
    </location>
</feature>
<evidence type="ECO:0000313" key="4">
    <source>
        <dbReference type="Proteomes" id="UP000290218"/>
    </source>
</evidence>
<feature type="domain" description="Rhamnogalacturonase A/B/Epimerase-like pectate lyase" evidence="1">
    <location>
        <begin position="19"/>
        <end position="64"/>
    </location>
</feature>
<dbReference type="InterPro" id="IPR011050">
    <property type="entry name" value="Pectin_lyase_fold/virulence"/>
</dbReference>
<dbReference type="Pfam" id="PF12708">
    <property type="entry name" value="Pect-lyase_RHGA_epim"/>
    <property type="match status" value="1"/>
</dbReference>
<accession>A0A4Q1C5E6</accession>
<dbReference type="RefSeq" id="WP_129049574.1">
    <property type="nucleotide sequence ID" value="NZ_SDHX01000002.1"/>
</dbReference>
<dbReference type="Pfam" id="PF13229">
    <property type="entry name" value="Beta_helix"/>
    <property type="match status" value="1"/>
</dbReference>
<protein>
    <submittedName>
        <fullName evidence="3">Glycoside hydrolase family 28 protein</fullName>
    </submittedName>
</protein>
<dbReference type="PANTHER" id="PTHR31339:SF9">
    <property type="entry name" value="PLASMIN AND FIBRONECTIN-BINDING PROTEIN A"/>
    <property type="match status" value="1"/>
</dbReference>
<dbReference type="GO" id="GO:0016787">
    <property type="term" value="F:hydrolase activity"/>
    <property type="evidence" value="ECO:0007669"/>
    <property type="project" value="UniProtKB-KW"/>
</dbReference>
<dbReference type="InterPro" id="IPR006626">
    <property type="entry name" value="PbH1"/>
</dbReference>
<dbReference type="InterPro" id="IPR024535">
    <property type="entry name" value="RHGA/B-epi-like_pectate_lyase"/>
</dbReference>
<dbReference type="Proteomes" id="UP000290218">
    <property type="component" value="Unassembled WGS sequence"/>
</dbReference>
<evidence type="ECO:0000313" key="3">
    <source>
        <dbReference type="EMBL" id="RXK53664.1"/>
    </source>
</evidence>
<keyword evidence="3" id="KW-0378">Hydrolase</keyword>
<dbReference type="InterPro" id="IPR051801">
    <property type="entry name" value="GH28_Enzymes"/>
</dbReference>
<proteinExistence type="predicted"/>
<dbReference type="Gene3D" id="2.160.20.10">
    <property type="entry name" value="Single-stranded right-handed beta-helix, Pectin lyase-like"/>
    <property type="match status" value="1"/>
</dbReference>
<dbReference type="PANTHER" id="PTHR31339">
    <property type="entry name" value="PECTIN LYASE-RELATED"/>
    <property type="match status" value="1"/>
</dbReference>
<comment type="caution">
    <text evidence="3">The sequence shown here is derived from an EMBL/GenBank/DDBJ whole genome shotgun (WGS) entry which is preliminary data.</text>
</comment>
<dbReference type="InterPro" id="IPR012334">
    <property type="entry name" value="Pectin_lyas_fold"/>
</dbReference>
<dbReference type="InterPro" id="IPR039448">
    <property type="entry name" value="Beta_helix"/>
</dbReference>
<dbReference type="OrthoDB" id="9795222at2"/>